<evidence type="ECO:0000256" key="1">
    <source>
        <dbReference type="ARBA" id="ARBA00001971"/>
    </source>
</evidence>
<reference evidence="16" key="1">
    <citation type="submission" date="2021-10" db="EMBL/GenBank/DDBJ databases">
        <title>De novo Genome Assembly of Clathrus columnatus (Basidiomycota, Fungi) Using Illumina and Nanopore Sequence Data.</title>
        <authorList>
            <person name="Ogiso-Tanaka E."/>
            <person name="Itagaki H."/>
            <person name="Hosoya T."/>
            <person name="Hosaka K."/>
        </authorList>
    </citation>
    <scope>NUCLEOTIDE SEQUENCE</scope>
    <source>
        <strain evidence="16">MO-923</strain>
    </source>
</reference>
<name>A0AAV5A515_9AGAM</name>
<feature type="binding site" description="axial binding residue" evidence="13">
    <location>
        <position position="434"/>
    </location>
    <ligand>
        <name>heme</name>
        <dbReference type="ChEBI" id="CHEBI:30413"/>
    </ligand>
    <ligandPart>
        <name>Fe</name>
        <dbReference type="ChEBI" id="CHEBI:18248"/>
    </ligandPart>
</feature>
<dbReference type="SUPFAM" id="SSF48264">
    <property type="entry name" value="Cytochrome P450"/>
    <property type="match status" value="1"/>
</dbReference>
<sequence>MSSFIVSSTSTSRVNTLLVVVGFLAFATIYKLLDKRKQFEKRPPLVKYTIPWLGSAIQLGKDPDGVFKNATKAFGPVFRIKAAGREFTYITAPEIISAVYRDSKTFEFTPIRLDMSELIFGISKKSCNDMKNIDHFLKYHHEGLSAKAVHGLHQRYGPFAYDCIQNMMINFRATTITKLALFIKPPAYVAALYTFFGKTYPALESYEPFQIFDAGFLLLQTKLPRFILRKYLNAREKLTVLTEGYLTSPHEDCSDFVREMEGLVRNEKWSSRDMANFFLGDIWAFESNAIQAVYWIIALQLQRPEGLYKIIEEIDTARDSWIKNNSNVEDETHCQWILEGSFPFLTSVIQESLRFCSSVFSIRLVTREVTLGGYRIRKGDYVMCHTRSVHMDNDIHKNPTEFIPERYMGSETFTKNGRIVPNHSMPFGGGVSMCEGRHFVMGELKIFIALLLSAAHIELDPLSSERPQFQWARMGTGLMPPEGDLFIRVTRRTSTSSSR</sequence>
<comment type="caution">
    <text evidence="16">The sequence shown here is derived from an EMBL/GenBank/DDBJ whole genome shotgun (WGS) entry which is preliminary data.</text>
</comment>
<keyword evidence="6 12" id="KW-0479">Metal-binding</keyword>
<dbReference type="GO" id="GO:0005506">
    <property type="term" value="F:iron ion binding"/>
    <property type="evidence" value="ECO:0007669"/>
    <property type="project" value="InterPro"/>
</dbReference>
<keyword evidence="5 12" id="KW-0349">Heme</keyword>
<feature type="transmembrane region" description="Helical" evidence="15">
    <location>
        <begin position="12"/>
        <end position="33"/>
    </location>
</feature>
<evidence type="ECO:0000256" key="14">
    <source>
        <dbReference type="PIRSR" id="PIRSR000047-2"/>
    </source>
</evidence>
<evidence type="ECO:0000256" key="13">
    <source>
        <dbReference type="PIRSR" id="PIRSR000047-1"/>
    </source>
</evidence>
<organism evidence="16 17">
    <name type="scientific">Clathrus columnatus</name>
    <dbReference type="NCBI Taxonomy" id="1419009"/>
    <lineage>
        <taxon>Eukaryota</taxon>
        <taxon>Fungi</taxon>
        <taxon>Dikarya</taxon>
        <taxon>Basidiomycota</taxon>
        <taxon>Agaricomycotina</taxon>
        <taxon>Agaricomycetes</taxon>
        <taxon>Phallomycetidae</taxon>
        <taxon>Phallales</taxon>
        <taxon>Clathraceae</taxon>
        <taxon>Clathrus</taxon>
    </lineage>
</organism>
<keyword evidence="17" id="KW-1185">Reference proteome</keyword>
<evidence type="ECO:0008006" key="18">
    <source>
        <dbReference type="Google" id="ProtNLM"/>
    </source>
</evidence>
<dbReference type="InterPro" id="IPR002403">
    <property type="entry name" value="Cyt_P450_E_grp-IV"/>
</dbReference>
<evidence type="ECO:0000256" key="6">
    <source>
        <dbReference type="ARBA" id="ARBA00022723"/>
    </source>
</evidence>
<evidence type="ECO:0000256" key="11">
    <source>
        <dbReference type="ARBA" id="ARBA00023136"/>
    </source>
</evidence>
<dbReference type="PANTHER" id="PTHR24304">
    <property type="entry name" value="CYTOCHROME P450 FAMILY 7"/>
    <property type="match status" value="1"/>
</dbReference>
<evidence type="ECO:0000256" key="5">
    <source>
        <dbReference type="ARBA" id="ARBA00022617"/>
    </source>
</evidence>
<keyword evidence="8" id="KW-0560">Oxidoreductase</keyword>
<keyword evidence="7 12" id="KW-0256">Endoplasmic reticulum</keyword>
<dbReference type="PRINTS" id="PR00465">
    <property type="entry name" value="EP450IV"/>
</dbReference>
<dbReference type="GO" id="GO:0016705">
    <property type="term" value="F:oxidoreductase activity, acting on paired donors, with incorporation or reduction of molecular oxygen"/>
    <property type="evidence" value="ECO:0007669"/>
    <property type="project" value="InterPro"/>
</dbReference>
<evidence type="ECO:0000256" key="2">
    <source>
        <dbReference type="ARBA" id="ARBA00004586"/>
    </source>
</evidence>
<evidence type="ECO:0000256" key="4">
    <source>
        <dbReference type="ARBA" id="ARBA00010617"/>
    </source>
</evidence>
<protein>
    <recommendedName>
        <fullName evidence="18">Cytochrome P450</fullName>
    </recommendedName>
</protein>
<keyword evidence="9 12" id="KW-0408">Iron</keyword>
<evidence type="ECO:0000256" key="12">
    <source>
        <dbReference type="PIRNR" id="PIRNR000047"/>
    </source>
</evidence>
<accession>A0AAV5A515</accession>
<evidence type="ECO:0000256" key="10">
    <source>
        <dbReference type="ARBA" id="ARBA00023098"/>
    </source>
</evidence>
<gene>
    <name evidence="16" type="ORF">Clacol_002060</name>
</gene>
<dbReference type="AlphaFoldDB" id="A0AAV5A515"/>
<proteinExistence type="inferred from homology"/>
<dbReference type="InterPro" id="IPR001128">
    <property type="entry name" value="Cyt_P450"/>
</dbReference>
<dbReference type="PIRSF" id="PIRSF000047">
    <property type="entry name" value="Cytochrome_CYPVIIA1"/>
    <property type="match status" value="1"/>
</dbReference>
<evidence type="ECO:0000256" key="7">
    <source>
        <dbReference type="ARBA" id="ARBA00022824"/>
    </source>
</evidence>
<comment type="cofactor">
    <cofactor evidence="1 12 13">
        <name>heme</name>
        <dbReference type="ChEBI" id="CHEBI:30413"/>
    </cofactor>
</comment>
<dbReference type="Gene3D" id="1.10.630.10">
    <property type="entry name" value="Cytochrome P450"/>
    <property type="match status" value="1"/>
</dbReference>
<dbReference type="PANTHER" id="PTHR24304:SF2">
    <property type="entry name" value="24-HYDROXYCHOLESTEROL 7-ALPHA-HYDROXYLASE"/>
    <property type="match status" value="1"/>
</dbReference>
<dbReference type="Proteomes" id="UP001050691">
    <property type="component" value="Unassembled WGS sequence"/>
</dbReference>
<keyword evidence="10" id="KW-0443">Lipid metabolism</keyword>
<comment type="subcellular location">
    <subcellularLocation>
        <location evidence="2 12">Endoplasmic reticulum membrane</location>
    </subcellularLocation>
</comment>
<dbReference type="Pfam" id="PF00067">
    <property type="entry name" value="p450"/>
    <property type="match status" value="1"/>
</dbReference>
<feature type="binding site" evidence="14">
    <location>
        <position position="288"/>
    </location>
    <ligand>
        <name>substrate</name>
    </ligand>
</feature>
<keyword evidence="15" id="KW-1133">Transmembrane helix</keyword>
<evidence type="ECO:0000313" key="17">
    <source>
        <dbReference type="Proteomes" id="UP001050691"/>
    </source>
</evidence>
<dbReference type="GO" id="GO:0006629">
    <property type="term" value="P:lipid metabolic process"/>
    <property type="evidence" value="ECO:0007669"/>
    <property type="project" value="UniProtKB-KW"/>
</dbReference>
<evidence type="ECO:0000313" key="16">
    <source>
        <dbReference type="EMBL" id="GJJ07854.1"/>
    </source>
</evidence>
<dbReference type="InterPro" id="IPR050529">
    <property type="entry name" value="CYP450_sterol_14alpha_dmase"/>
</dbReference>
<dbReference type="EMBL" id="BPWL01000002">
    <property type="protein sequence ID" value="GJJ07854.1"/>
    <property type="molecule type" value="Genomic_DNA"/>
</dbReference>
<evidence type="ECO:0000256" key="9">
    <source>
        <dbReference type="ARBA" id="ARBA00023004"/>
    </source>
</evidence>
<evidence type="ECO:0000256" key="15">
    <source>
        <dbReference type="SAM" id="Phobius"/>
    </source>
</evidence>
<comment type="similarity">
    <text evidence="4 12">Belongs to the cytochrome P450 family.</text>
</comment>
<comment type="pathway">
    <text evidence="3">Lipid metabolism; bile acid biosynthesis.</text>
</comment>
<dbReference type="GO" id="GO:0008395">
    <property type="term" value="F:steroid hydroxylase activity"/>
    <property type="evidence" value="ECO:0007669"/>
    <property type="project" value="TreeGrafter"/>
</dbReference>
<dbReference type="GO" id="GO:0020037">
    <property type="term" value="F:heme binding"/>
    <property type="evidence" value="ECO:0007669"/>
    <property type="project" value="InterPro"/>
</dbReference>
<dbReference type="CDD" id="cd11040">
    <property type="entry name" value="CYP7_CYP8-like"/>
    <property type="match status" value="1"/>
</dbReference>
<evidence type="ECO:0000256" key="3">
    <source>
        <dbReference type="ARBA" id="ARBA00004860"/>
    </source>
</evidence>
<evidence type="ECO:0000256" key="8">
    <source>
        <dbReference type="ARBA" id="ARBA00023002"/>
    </source>
</evidence>
<keyword evidence="11 12" id="KW-0472">Membrane</keyword>
<dbReference type="InterPro" id="IPR024204">
    <property type="entry name" value="Cyt_P450_CYP7A1-type"/>
</dbReference>
<dbReference type="InterPro" id="IPR036396">
    <property type="entry name" value="Cyt_P450_sf"/>
</dbReference>
<dbReference type="GO" id="GO:0005789">
    <property type="term" value="C:endoplasmic reticulum membrane"/>
    <property type="evidence" value="ECO:0007669"/>
    <property type="project" value="UniProtKB-SubCell"/>
</dbReference>
<keyword evidence="15" id="KW-0812">Transmembrane</keyword>